<evidence type="ECO:0000256" key="2">
    <source>
        <dbReference type="ARBA" id="ARBA00022553"/>
    </source>
</evidence>
<dbReference type="InterPro" id="IPR003501">
    <property type="entry name" value="PTS_EIIB_2/3"/>
</dbReference>
<evidence type="ECO:0000256" key="3">
    <source>
        <dbReference type="ARBA" id="ARBA00022597"/>
    </source>
</evidence>
<evidence type="ECO:0000256" key="4">
    <source>
        <dbReference type="ARBA" id="ARBA00022679"/>
    </source>
</evidence>
<evidence type="ECO:0000256" key="1">
    <source>
        <dbReference type="ARBA" id="ARBA00022448"/>
    </source>
</evidence>
<evidence type="ECO:0000256" key="6">
    <source>
        <dbReference type="ARBA" id="ARBA00022777"/>
    </source>
</evidence>
<evidence type="ECO:0000313" key="9">
    <source>
        <dbReference type="EMBL" id="AMC94303.1"/>
    </source>
</evidence>
<dbReference type="KEGG" id="erl:AOC36_10065"/>
<dbReference type="Pfam" id="PF02302">
    <property type="entry name" value="PTS_IIB"/>
    <property type="match status" value="1"/>
</dbReference>
<keyword evidence="4" id="KW-0808">Transferase</keyword>
<keyword evidence="6" id="KW-0418">Kinase</keyword>
<organism evidence="9 10">
    <name type="scientific">Erysipelothrix larvae</name>
    <dbReference type="NCBI Taxonomy" id="1514105"/>
    <lineage>
        <taxon>Bacteria</taxon>
        <taxon>Bacillati</taxon>
        <taxon>Bacillota</taxon>
        <taxon>Erysipelotrichia</taxon>
        <taxon>Erysipelotrichales</taxon>
        <taxon>Erysipelotrichaceae</taxon>
        <taxon>Erysipelothrix</taxon>
    </lineage>
</organism>
<dbReference type="STRING" id="1514105.AOC36_10065"/>
<reference evidence="9 10" key="1">
    <citation type="submission" date="2015-10" db="EMBL/GenBank/DDBJ databases">
        <title>Erysipelothrix larvae sp. LV19 isolated from the larval gut of the rhinoceros beetle, Trypoxylus dichotomus.</title>
        <authorList>
            <person name="Lim S."/>
            <person name="Kim B.-C."/>
        </authorList>
    </citation>
    <scope>NUCLEOTIDE SEQUENCE [LARGE SCALE GENOMIC DNA]</scope>
    <source>
        <strain evidence="9 10">LV19</strain>
    </source>
</reference>
<protein>
    <submittedName>
        <fullName evidence="9">PTS sugar transporter subunit IIB</fullName>
    </submittedName>
</protein>
<dbReference type="InterPro" id="IPR013012">
    <property type="entry name" value="PTS_EIIB_3"/>
</dbReference>
<dbReference type="PANTHER" id="PTHR34581:SF2">
    <property type="entry name" value="PTS SYSTEM N,N'-DIACETYLCHITOBIOSE-SPECIFIC EIIB COMPONENT"/>
    <property type="match status" value="1"/>
</dbReference>
<keyword evidence="2" id="KW-0597">Phosphoprotein</keyword>
<feature type="modified residue" description="Phosphocysteine; by EIIA" evidence="7">
    <location>
        <position position="8"/>
    </location>
</feature>
<dbReference type="GO" id="GO:0016301">
    <property type="term" value="F:kinase activity"/>
    <property type="evidence" value="ECO:0007669"/>
    <property type="project" value="UniProtKB-KW"/>
</dbReference>
<evidence type="ECO:0000256" key="7">
    <source>
        <dbReference type="PROSITE-ProRule" id="PRU00423"/>
    </source>
</evidence>
<keyword evidence="10" id="KW-1185">Reference proteome</keyword>
<keyword evidence="1" id="KW-0813">Transport</keyword>
<evidence type="ECO:0000256" key="5">
    <source>
        <dbReference type="ARBA" id="ARBA00022683"/>
    </source>
</evidence>
<evidence type="ECO:0000259" key="8">
    <source>
        <dbReference type="PROSITE" id="PS51100"/>
    </source>
</evidence>
<gene>
    <name evidence="9" type="ORF">AOC36_10065</name>
</gene>
<dbReference type="OrthoDB" id="2186177at2"/>
<accession>A0A109UHL2</accession>
<dbReference type="RefSeq" id="WP_067633875.1">
    <property type="nucleotide sequence ID" value="NZ_CP013213.1"/>
</dbReference>
<dbReference type="GO" id="GO:0008982">
    <property type="term" value="F:protein-N(PI)-phosphohistidine-sugar phosphotransferase activity"/>
    <property type="evidence" value="ECO:0007669"/>
    <property type="project" value="InterPro"/>
</dbReference>
<keyword evidence="3 9" id="KW-0762">Sugar transport</keyword>
<dbReference type="GO" id="GO:0009401">
    <property type="term" value="P:phosphoenolpyruvate-dependent sugar phosphotransferase system"/>
    <property type="evidence" value="ECO:0007669"/>
    <property type="project" value="UniProtKB-KW"/>
</dbReference>
<dbReference type="Gene3D" id="3.40.50.2300">
    <property type="match status" value="1"/>
</dbReference>
<dbReference type="CDD" id="cd05564">
    <property type="entry name" value="PTS_IIB_chitobiose_lichenan"/>
    <property type="match status" value="1"/>
</dbReference>
<dbReference type="InterPro" id="IPR051819">
    <property type="entry name" value="PTS_sugar-specific_EIIB"/>
</dbReference>
<evidence type="ECO:0000313" key="10">
    <source>
        <dbReference type="Proteomes" id="UP000063781"/>
    </source>
</evidence>
<dbReference type="InterPro" id="IPR036095">
    <property type="entry name" value="PTS_EIIB-like_sf"/>
</dbReference>
<proteinExistence type="predicted"/>
<dbReference type="Proteomes" id="UP000063781">
    <property type="component" value="Chromosome"/>
</dbReference>
<dbReference type="AlphaFoldDB" id="A0A109UHL2"/>
<sequence length="99" mass="10461">MKKIVLLCAGGMSTSILVNKMKDHAKTIGEECDIAAYAVESLKKTAADADAVLIGPQVGHRLSEIQSQLDCPVAVIDMVVYGMMDGKSALNQALKLIGD</sequence>
<dbReference type="EMBL" id="CP013213">
    <property type="protein sequence ID" value="AMC94303.1"/>
    <property type="molecule type" value="Genomic_DNA"/>
</dbReference>
<dbReference type="PANTHER" id="PTHR34581">
    <property type="entry name" value="PTS SYSTEM N,N'-DIACETYLCHITOBIOSE-SPECIFIC EIIB COMPONENT"/>
    <property type="match status" value="1"/>
</dbReference>
<name>A0A109UHL2_9FIRM</name>
<keyword evidence="5" id="KW-0598">Phosphotransferase system</keyword>
<dbReference type="SUPFAM" id="SSF52794">
    <property type="entry name" value="PTS system IIB component-like"/>
    <property type="match status" value="1"/>
</dbReference>
<feature type="domain" description="PTS EIIB type-3" evidence="8">
    <location>
        <begin position="1"/>
        <end position="99"/>
    </location>
</feature>
<dbReference type="PROSITE" id="PS51100">
    <property type="entry name" value="PTS_EIIB_TYPE_3"/>
    <property type="match status" value="1"/>
</dbReference>